<name>A0A8E2DYG8_9PEZI</name>
<evidence type="ECO:0000313" key="2">
    <source>
        <dbReference type="Proteomes" id="UP000250266"/>
    </source>
</evidence>
<proteinExistence type="predicted"/>
<gene>
    <name evidence="1" type="ORF">K432DRAFT_410236</name>
</gene>
<reference evidence="1 2" key="1">
    <citation type="journal article" date="2016" name="Nat. Commun.">
        <title>Ectomycorrhizal ecology is imprinted in the genome of the dominant symbiotic fungus Cenococcum geophilum.</title>
        <authorList>
            <consortium name="DOE Joint Genome Institute"/>
            <person name="Peter M."/>
            <person name="Kohler A."/>
            <person name="Ohm R.A."/>
            <person name="Kuo A."/>
            <person name="Krutzmann J."/>
            <person name="Morin E."/>
            <person name="Arend M."/>
            <person name="Barry K.W."/>
            <person name="Binder M."/>
            <person name="Choi C."/>
            <person name="Clum A."/>
            <person name="Copeland A."/>
            <person name="Grisel N."/>
            <person name="Haridas S."/>
            <person name="Kipfer T."/>
            <person name="LaButti K."/>
            <person name="Lindquist E."/>
            <person name="Lipzen A."/>
            <person name="Maire R."/>
            <person name="Meier B."/>
            <person name="Mihaltcheva S."/>
            <person name="Molinier V."/>
            <person name="Murat C."/>
            <person name="Poggeler S."/>
            <person name="Quandt C.A."/>
            <person name="Sperisen C."/>
            <person name="Tritt A."/>
            <person name="Tisserant E."/>
            <person name="Crous P.W."/>
            <person name="Henrissat B."/>
            <person name="Nehls U."/>
            <person name="Egli S."/>
            <person name="Spatafora J.W."/>
            <person name="Grigoriev I.V."/>
            <person name="Martin F.M."/>
        </authorList>
    </citation>
    <scope>NUCLEOTIDE SEQUENCE [LARGE SCALE GENOMIC DNA]</scope>
    <source>
        <strain evidence="1 2">CBS 459.81</strain>
    </source>
</reference>
<dbReference type="AlphaFoldDB" id="A0A8E2DYG8"/>
<organism evidence="1 2">
    <name type="scientific">Lepidopterella palustris CBS 459.81</name>
    <dbReference type="NCBI Taxonomy" id="1314670"/>
    <lineage>
        <taxon>Eukaryota</taxon>
        <taxon>Fungi</taxon>
        <taxon>Dikarya</taxon>
        <taxon>Ascomycota</taxon>
        <taxon>Pezizomycotina</taxon>
        <taxon>Dothideomycetes</taxon>
        <taxon>Pleosporomycetidae</taxon>
        <taxon>Mytilinidiales</taxon>
        <taxon>Argynnaceae</taxon>
        <taxon>Lepidopterella</taxon>
    </lineage>
</organism>
<accession>A0A8E2DYG8</accession>
<protein>
    <submittedName>
        <fullName evidence="1">Uncharacterized protein</fullName>
    </submittedName>
</protein>
<evidence type="ECO:0000313" key="1">
    <source>
        <dbReference type="EMBL" id="OCK73992.1"/>
    </source>
</evidence>
<keyword evidence="2" id="KW-1185">Reference proteome</keyword>
<dbReference type="Proteomes" id="UP000250266">
    <property type="component" value="Unassembled WGS sequence"/>
</dbReference>
<sequence length="60" mass="6897">MARSALKKETLRNRAKKLISSKDNVKLAPEETTRENNFRYKQSPNIYAIVVNKGSDRGFI</sequence>
<dbReference type="OrthoDB" id="3468131at2759"/>
<dbReference type="EMBL" id="KV745592">
    <property type="protein sequence ID" value="OCK73992.1"/>
    <property type="molecule type" value="Genomic_DNA"/>
</dbReference>